<keyword evidence="3" id="KW-1185">Reference proteome</keyword>
<accession>L1JAL6</accession>
<reference evidence="3" key="2">
    <citation type="submission" date="2012-11" db="EMBL/GenBank/DDBJ databases">
        <authorList>
            <person name="Kuo A."/>
            <person name="Curtis B.A."/>
            <person name="Tanifuji G."/>
            <person name="Burki F."/>
            <person name="Gruber A."/>
            <person name="Irimia M."/>
            <person name="Maruyama S."/>
            <person name="Arias M.C."/>
            <person name="Ball S.G."/>
            <person name="Gile G.H."/>
            <person name="Hirakawa Y."/>
            <person name="Hopkins J.F."/>
            <person name="Rensing S.A."/>
            <person name="Schmutz J."/>
            <person name="Symeonidi A."/>
            <person name="Elias M."/>
            <person name="Eveleigh R.J."/>
            <person name="Herman E.K."/>
            <person name="Klute M.J."/>
            <person name="Nakayama T."/>
            <person name="Obornik M."/>
            <person name="Reyes-Prieto A."/>
            <person name="Armbrust E.V."/>
            <person name="Aves S.J."/>
            <person name="Beiko R.G."/>
            <person name="Coutinho P."/>
            <person name="Dacks J.B."/>
            <person name="Durnford D.G."/>
            <person name="Fast N.M."/>
            <person name="Green B.R."/>
            <person name="Grisdale C."/>
            <person name="Hempe F."/>
            <person name="Henrissat B."/>
            <person name="Hoppner M.P."/>
            <person name="Ishida K.-I."/>
            <person name="Kim E."/>
            <person name="Koreny L."/>
            <person name="Kroth P.G."/>
            <person name="Liu Y."/>
            <person name="Malik S.-B."/>
            <person name="Maier U.G."/>
            <person name="McRose D."/>
            <person name="Mock T."/>
            <person name="Neilson J.A."/>
            <person name="Onodera N.T."/>
            <person name="Poole A.M."/>
            <person name="Pritham E.J."/>
            <person name="Richards T.A."/>
            <person name="Rocap G."/>
            <person name="Roy S.W."/>
            <person name="Sarai C."/>
            <person name="Schaack S."/>
            <person name="Shirato S."/>
            <person name="Slamovits C.H."/>
            <person name="Spencer D.F."/>
            <person name="Suzuki S."/>
            <person name="Worden A.Z."/>
            <person name="Zauner S."/>
            <person name="Barry K."/>
            <person name="Bell C."/>
            <person name="Bharti A.K."/>
            <person name="Crow J.A."/>
            <person name="Grimwood J."/>
            <person name="Kramer R."/>
            <person name="Lindquist E."/>
            <person name="Lucas S."/>
            <person name="Salamov A."/>
            <person name="McFadden G.I."/>
            <person name="Lane C.E."/>
            <person name="Keeling P.J."/>
            <person name="Gray M.W."/>
            <person name="Grigoriev I.V."/>
            <person name="Archibald J.M."/>
        </authorList>
    </citation>
    <scope>NUCLEOTIDE SEQUENCE</scope>
    <source>
        <strain evidence="3">CCMP2712</strain>
    </source>
</reference>
<reference evidence="1 3" key="1">
    <citation type="journal article" date="2012" name="Nature">
        <title>Algal genomes reveal evolutionary mosaicism and the fate of nucleomorphs.</title>
        <authorList>
            <consortium name="DOE Joint Genome Institute"/>
            <person name="Curtis B.A."/>
            <person name="Tanifuji G."/>
            <person name="Burki F."/>
            <person name="Gruber A."/>
            <person name="Irimia M."/>
            <person name="Maruyama S."/>
            <person name="Arias M.C."/>
            <person name="Ball S.G."/>
            <person name="Gile G.H."/>
            <person name="Hirakawa Y."/>
            <person name="Hopkins J.F."/>
            <person name="Kuo A."/>
            <person name="Rensing S.A."/>
            <person name="Schmutz J."/>
            <person name="Symeonidi A."/>
            <person name="Elias M."/>
            <person name="Eveleigh R.J."/>
            <person name="Herman E.K."/>
            <person name="Klute M.J."/>
            <person name="Nakayama T."/>
            <person name="Obornik M."/>
            <person name="Reyes-Prieto A."/>
            <person name="Armbrust E.V."/>
            <person name="Aves S.J."/>
            <person name="Beiko R.G."/>
            <person name="Coutinho P."/>
            <person name="Dacks J.B."/>
            <person name="Durnford D.G."/>
            <person name="Fast N.M."/>
            <person name="Green B.R."/>
            <person name="Grisdale C.J."/>
            <person name="Hempel F."/>
            <person name="Henrissat B."/>
            <person name="Hoppner M.P."/>
            <person name="Ishida K."/>
            <person name="Kim E."/>
            <person name="Koreny L."/>
            <person name="Kroth P.G."/>
            <person name="Liu Y."/>
            <person name="Malik S.B."/>
            <person name="Maier U.G."/>
            <person name="McRose D."/>
            <person name="Mock T."/>
            <person name="Neilson J.A."/>
            <person name="Onodera N.T."/>
            <person name="Poole A.M."/>
            <person name="Pritham E.J."/>
            <person name="Richards T.A."/>
            <person name="Rocap G."/>
            <person name="Roy S.W."/>
            <person name="Sarai C."/>
            <person name="Schaack S."/>
            <person name="Shirato S."/>
            <person name="Slamovits C.H."/>
            <person name="Spencer D.F."/>
            <person name="Suzuki S."/>
            <person name="Worden A.Z."/>
            <person name="Zauner S."/>
            <person name="Barry K."/>
            <person name="Bell C."/>
            <person name="Bharti A.K."/>
            <person name="Crow J.A."/>
            <person name="Grimwood J."/>
            <person name="Kramer R."/>
            <person name="Lindquist E."/>
            <person name="Lucas S."/>
            <person name="Salamov A."/>
            <person name="McFadden G.I."/>
            <person name="Lane C.E."/>
            <person name="Keeling P.J."/>
            <person name="Gray M.W."/>
            <person name="Grigoriev I.V."/>
            <person name="Archibald J.M."/>
        </authorList>
    </citation>
    <scope>NUCLEOTIDE SEQUENCE</scope>
    <source>
        <strain evidence="1 3">CCMP2712</strain>
    </source>
</reference>
<dbReference type="EMBL" id="JH993000">
    <property type="protein sequence ID" value="EKX45337.1"/>
    <property type="molecule type" value="Genomic_DNA"/>
</dbReference>
<gene>
    <name evidence="1" type="ORF">GUITHDRAFT_108975</name>
</gene>
<proteinExistence type="predicted"/>
<dbReference type="RefSeq" id="XP_005832317.1">
    <property type="nucleotide sequence ID" value="XM_005832260.1"/>
</dbReference>
<name>L1JAL6_GUITC</name>
<evidence type="ECO:0000313" key="3">
    <source>
        <dbReference type="Proteomes" id="UP000011087"/>
    </source>
</evidence>
<dbReference type="Proteomes" id="UP000011087">
    <property type="component" value="Unassembled WGS sequence"/>
</dbReference>
<dbReference type="PaxDb" id="55529-EKX45337"/>
<dbReference type="GeneID" id="17301816"/>
<evidence type="ECO:0000313" key="2">
    <source>
        <dbReference type="EnsemblProtists" id="EKX45337"/>
    </source>
</evidence>
<reference evidence="2" key="3">
    <citation type="submission" date="2015-06" db="UniProtKB">
        <authorList>
            <consortium name="EnsemblProtists"/>
        </authorList>
    </citation>
    <scope>IDENTIFICATION</scope>
</reference>
<evidence type="ECO:0000313" key="1">
    <source>
        <dbReference type="EMBL" id="EKX45337.1"/>
    </source>
</evidence>
<organism evidence="1">
    <name type="scientific">Guillardia theta (strain CCMP2712)</name>
    <name type="common">Cryptophyte</name>
    <dbReference type="NCBI Taxonomy" id="905079"/>
    <lineage>
        <taxon>Eukaryota</taxon>
        <taxon>Cryptophyceae</taxon>
        <taxon>Pyrenomonadales</taxon>
        <taxon>Geminigeraceae</taxon>
        <taxon>Guillardia</taxon>
    </lineage>
</organism>
<dbReference type="KEGG" id="gtt:GUITHDRAFT_108975"/>
<dbReference type="AlphaFoldDB" id="L1JAL6"/>
<dbReference type="HOGENOM" id="CLU_2255323_0_0_1"/>
<protein>
    <submittedName>
        <fullName evidence="1 2">Uncharacterized protein</fullName>
    </submittedName>
</protein>
<sequence>MKMALNGEETELSGGNTKVYGYLVNNVGGDSLFLKVFYLHSSTGICYFSRSWVASSAGLLQSVRVFRDGSDEVRNLRHFYINMVKVAEEDRSLLATLEEPDNDR</sequence>
<dbReference type="EnsemblProtists" id="EKX45337">
    <property type="protein sequence ID" value="EKX45337"/>
    <property type="gene ID" value="GUITHDRAFT_108975"/>
</dbReference>